<feature type="region of interest" description="Disordered" evidence="1">
    <location>
        <begin position="1"/>
        <end position="29"/>
    </location>
</feature>
<sequence length="629" mass="69159">MADTEPTKIPEPSRPEQQEPEPVSKEAGQSNAYYPLHTSVLAFFVRLAPFFISSFLCCSEGLTQVATSTTDAERTTDAADKPQPESTDNAAEEKKPTETSADAEADASADKADGGEGGEAAGTTEQAAAETATNGASSAPKKAANGKRKSTAGPGQKKLSKKKSMNRIYHLDVQPGEVYLARMKSHPPWPSIVCDEEMLPPSLLSTRPVTTKRADGTYAEAYSDGGKKVNERTFPVMFMATNEFAWIHNADLTPITPQECKDVSEKGKSKNLIAAYQVAAEGHDLDYFKEMLNDFELAVQQAQEEQEAKAAAKAAKEEKKKKRKSMEVVEGAEDEEMEDAGEKKKSSKKRKKDLESEGEQEKPVKTPKSAMKLKLTTPKASTTGEKGVKKAATTGKSSKGKSKKKTEASDEEVETPKEAEKPVDPQEAKAKREKEILYLRYKLQKGFLTRDQAPEESEMELMSTYINKLEAYTDLEVSIIRSTKINKVLKAIIKLPTIPKEEEYNFRGRSVQILSKWKQLLESDIPSAGEGPTPADKPTSNGVHKKGRGGKKVEVKKEEEKKTEEADEDTAEPSKDGDISMADADDEKPEAEKEEKTAKEEEKEDENEEEKEKEEEAGTPVKDADAMET</sequence>
<feature type="compositionally biased region" description="Acidic residues" evidence="1">
    <location>
        <begin position="330"/>
        <end position="339"/>
    </location>
</feature>
<gene>
    <name evidence="3" type="ORF">ARB_06503</name>
</gene>
<feature type="domain" description="PWWP" evidence="2">
    <location>
        <begin position="175"/>
        <end position="258"/>
    </location>
</feature>
<name>D4AQJ6_ARTBC</name>
<dbReference type="GO" id="GO:0005739">
    <property type="term" value="C:mitochondrion"/>
    <property type="evidence" value="ECO:0007669"/>
    <property type="project" value="InterPro"/>
</dbReference>
<feature type="compositionally biased region" description="Basic and acidic residues" evidence="1">
    <location>
        <begin position="414"/>
        <end position="430"/>
    </location>
</feature>
<dbReference type="PANTHER" id="PTHR22910:SF6">
    <property type="entry name" value="PROTEIN MGARP"/>
    <property type="match status" value="1"/>
</dbReference>
<dbReference type="PANTHER" id="PTHR22910">
    <property type="entry name" value="PROTEIN MGARP"/>
    <property type="match status" value="1"/>
</dbReference>
<feature type="compositionally biased region" description="Acidic residues" evidence="1">
    <location>
        <begin position="602"/>
        <end position="617"/>
    </location>
</feature>
<organism evidence="3 4">
    <name type="scientific">Arthroderma benhamiae (strain ATCC MYA-4681 / CBS 112371)</name>
    <name type="common">Trichophyton mentagrophytes</name>
    <dbReference type="NCBI Taxonomy" id="663331"/>
    <lineage>
        <taxon>Eukaryota</taxon>
        <taxon>Fungi</taxon>
        <taxon>Dikarya</taxon>
        <taxon>Ascomycota</taxon>
        <taxon>Pezizomycotina</taxon>
        <taxon>Eurotiomycetes</taxon>
        <taxon>Eurotiomycetidae</taxon>
        <taxon>Onygenales</taxon>
        <taxon>Arthrodermataceae</taxon>
        <taxon>Trichophyton</taxon>
    </lineage>
</organism>
<dbReference type="Proteomes" id="UP000008866">
    <property type="component" value="Unassembled WGS sequence"/>
</dbReference>
<dbReference type="KEGG" id="abe:ARB_06503"/>
<comment type="caution">
    <text evidence="3">The sequence shown here is derived from an EMBL/GenBank/DDBJ whole genome shotgun (WGS) entry which is preliminary data.</text>
</comment>
<reference evidence="4" key="1">
    <citation type="journal article" date="2011" name="Genome Biol.">
        <title>Comparative and functional genomics provide insights into the pathogenicity of dermatophytic fungi.</title>
        <authorList>
            <person name="Burmester A."/>
            <person name="Shelest E."/>
            <person name="Gloeckner G."/>
            <person name="Heddergott C."/>
            <person name="Schindler S."/>
            <person name="Staib P."/>
            <person name="Heidel A."/>
            <person name="Felder M."/>
            <person name="Petzold A."/>
            <person name="Szafranski K."/>
            <person name="Feuermann M."/>
            <person name="Pedruzzi I."/>
            <person name="Priebe S."/>
            <person name="Groth M."/>
            <person name="Winkler R."/>
            <person name="Li W."/>
            <person name="Kniemeyer O."/>
            <person name="Schroeckh V."/>
            <person name="Hertweck C."/>
            <person name="Hube B."/>
            <person name="White T.C."/>
            <person name="Platzer M."/>
            <person name="Guthke R."/>
            <person name="Heitman J."/>
            <person name="Woestemeyer J."/>
            <person name="Zipfel P.F."/>
            <person name="Monod M."/>
            <person name="Brakhage A.A."/>
        </authorList>
    </citation>
    <scope>NUCLEOTIDE SEQUENCE [LARGE SCALE GENOMIC DNA]</scope>
    <source>
        <strain evidence="4">ATCC MYA-4681 / CBS 112371</strain>
    </source>
</reference>
<dbReference type="EMBL" id="ABSU01000005">
    <property type="protein sequence ID" value="EFE34740.1"/>
    <property type="molecule type" value="Genomic_DNA"/>
</dbReference>
<dbReference type="OMA" id="WPVIVCD"/>
<evidence type="ECO:0000313" key="3">
    <source>
        <dbReference type="EMBL" id="EFE34740.1"/>
    </source>
</evidence>
<dbReference type="RefSeq" id="XP_003015380.1">
    <property type="nucleotide sequence ID" value="XM_003015334.1"/>
</dbReference>
<dbReference type="SMART" id="SM00293">
    <property type="entry name" value="PWWP"/>
    <property type="match status" value="1"/>
</dbReference>
<feature type="compositionally biased region" description="Basic and acidic residues" evidence="1">
    <location>
        <begin position="308"/>
        <end position="318"/>
    </location>
</feature>
<dbReference type="STRING" id="663331.D4AQJ6"/>
<feature type="region of interest" description="Disordered" evidence="1">
    <location>
        <begin position="525"/>
        <end position="629"/>
    </location>
</feature>
<feature type="region of interest" description="Disordered" evidence="1">
    <location>
        <begin position="69"/>
        <end position="166"/>
    </location>
</feature>
<dbReference type="HOGENOM" id="CLU_019479_0_0_1"/>
<dbReference type="PROSITE" id="PS50812">
    <property type="entry name" value="PWWP"/>
    <property type="match status" value="1"/>
</dbReference>
<dbReference type="SUPFAM" id="SSF63748">
    <property type="entry name" value="Tudor/PWWP/MBT"/>
    <property type="match status" value="1"/>
</dbReference>
<dbReference type="GeneID" id="9521104"/>
<evidence type="ECO:0000259" key="2">
    <source>
        <dbReference type="PROSITE" id="PS50812"/>
    </source>
</evidence>
<dbReference type="eggNOG" id="ENOG502S12V">
    <property type="taxonomic scope" value="Eukaryota"/>
</dbReference>
<dbReference type="Pfam" id="PF00855">
    <property type="entry name" value="PWWP"/>
    <property type="match status" value="1"/>
</dbReference>
<dbReference type="InterPro" id="IPR000313">
    <property type="entry name" value="PWWP_dom"/>
</dbReference>
<feature type="compositionally biased region" description="Basic and acidic residues" evidence="1">
    <location>
        <begin position="352"/>
        <end position="364"/>
    </location>
</feature>
<feature type="compositionally biased region" description="Basic and acidic residues" evidence="1">
    <location>
        <begin position="1"/>
        <end position="17"/>
    </location>
</feature>
<feature type="compositionally biased region" description="Basic and acidic residues" evidence="1">
    <location>
        <begin position="551"/>
        <end position="564"/>
    </location>
</feature>
<evidence type="ECO:0000313" key="4">
    <source>
        <dbReference type="Proteomes" id="UP000008866"/>
    </source>
</evidence>
<dbReference type="AlphaFoldDB" id="D4AQJ6"/>
<keyword evidence="4" id="KW-1185">Reference proteome</keyword>
<feature type="compositionally biased region" description="Basic and acidic residues" evidence="1">
    <location>
        <begin position="590"/>
        <end position="601"/>
    </location>
</feature>
<evidence type="ECO:0000256" key="1">
    <source>
        <dbReference type="SAM" id="MobiDB-lite"/>
    </source>
</evidence>
<accession>D4AQJ6</accession>
<feature type="compositionally biased region" description="Basic and acidic residues" evidence="1">
    <location>
        <begin position="71"/>
        <end position="83"/>
    </location>
</feature>
<dbReference type="Gene3D" id="2.30.30.140">
    <property type="match status" value="1"/>
</dbReference>
<dbReference type="InterPro" id="IPR026093">
    <property type="entry name" value="MGARP"/>
</dbReference>
<protein>
    <submittedName>
        <fullName evidence="3">PWWP domain protein</fullName>
    </submittedName>
</protein>
<feature type="compositionally biased region" description="Low complexity" evidence="1">
    <location>
        <begin position="121"/>
        <end position="139"/>
    </location>
</feature>
<proteinExistence type="predicted"/>
<feature type="region of interest" description="Disordered" evidence="1">
    <location>
        <begin position="308"/>
        <end position="430"/>
    </location>
</feature>